<proteinExistence type="predicted"/>
<reference evidence="1" key="1">
    <citation type="journal article" date="2023" name="Plant J.">
        <title>Genome sequences and population genomics provide insights into the demographic history, inbreeding, and mutation load of two 'living fossil' tree species of Dipteronia.</title>
        <authorList>
            <person name="Feng Y."/>
            <person name="Comes H.P."/>
            <person name="Chen J."/>
            <person name="Zhu S."/>
            <person name="Lu R."/>
            <person name="Zhang X."/>
            <person name="Li P."/>
            <person name="Qiu J."/>
            <person name="Olsen K.M."/>
            <person name="Qiu Y."/>
        </authorList>
    </citation>
    <scope>NUCLEOTIDE SEQUENCE</scope>
    <source>
        <strain evidence="1">NBL</strain>
    </source>
</reference>
<name>A0AAE0AV46_9ROSI</name>
<dbReference type="PANTHER" id="PTHR35291:SF3">
    <property type="entry name" value="PROTEIN SHROOM-LIKE"/>
    <property type="match status" value="1"/>
</dbReference>
<comment type="caution">
    <text evidence="1">The sequence shown here is derived from an EMBL/GenBank/DDBJ whole genome shotgun (WGS) entry which is preliminary data.</text>
</comment>
<dbReference type="PANTHER" id="PTHR35291">
    <property type="entry name" value="PROTEIN SHROOM-LIKE"/>
    <property type="match status" value="1"/>
</dbReference>
<evidence type="ECO:0000313" key="2">
    <source>
        <dbReference type="Proteomes" id="UP001281410"/>
    </source>
</evidence>
<evidence type="ECO:0000313" key="1">
    <source>
        <dbReference type="EMBL" id="KAK3224157.1"/>
    </source>
</evidence>
<keyword evidence="2" id="KW-1185">Reference proteome</keyword>
<accession>A0AAE0AV46</accession>
<dbReference type="AlphaFoldDB" id="A0AAE0AV46"/>
<protein>
    <submittedName>
        <fullName evidence="1">Uncharacterized protein</fullName>
    </submittedName>
</protein>
<organism evidence="1 2">
    <name type="scientific">Dipteronia sinensis</name>
    <dbReference type="NCBI Taxonomy" id="43782"/>
    <lineage>
        <taxon>Eukaryota</taxon>
        <taxon>Viridiplantae</taxon>
        <taxon>Streptophyta</taxon>
        <taxon>Embryophyta</taxon>
        <taxon>Tracheophyta</taxon>
        <taxon>Spermatophyta</taxon>
        <taxon>Magnoliopsida</taxon>
        <taxon>eudicotyledons</taxon>
        <taxon>Gunneridae</taxon>
        <taxon>Pentapetalae</taxon>
        <taxon>rosids</taxon>
        <taxon>malvids</taxon>
        <taxon>Sapindales</taxon>
        <taxon>Sapindaceae</taxon>
        <taxon>Hippocastanoideae</taxon>
        <taxon>Acereae</taxon>
        <taxon>Dipteronia</taxon>
    </lineage>
</organism>
<dbReference type="Proteomes" id="UP001281410">
    <property type="component" value="Unassembled WGS sequence"/>
</dbReference>
<dbReference type="EMBL" id="JANJYJ010000003">
    <property type="protein sequence ID" value="KAK3224157.1"/>
    <property type="molecule type" value="Genomic_DNA"/>
</dbReference>
<gene>
    <name evidence="1" type="ORF">Dsin_011182</name>
</gene>
<sequence>MLRALSTRRGSHGYERLVDDPSIGLLEGKLKRATSVPASRIFGSSKKLIPIRSTPEFIIKDNSQAVKTTTTNTAKKANKIHPFFSLFDGRRKKKTTSKPEFARYLEYVKEGGIWDVKSNMPVMHYK</sequence>